<name>A0ABV4B0H8_9BURK</name>
<evidence type="ECO:0000313" key="1">
    <source>
        <dbReference type="EMBL" id="MEY2250335.1"/>
    </source>
</evidence>
<proteinExistence type="predicted"/>
<dbReference type="InterPro" id="IPR011335">
    <property type="entry name" value="Restrct_endonuc-II-like"/>
</dbReference>
<organism evidence="1 2">
    <name type="scientific">Comamonas sediminis</name>
    <dbReference type="NCBI Taxonomy" id="1783360"/>
    <lineage>
        <taxon>Bacteria</taxon>
        <taxon>Pseudomonadati</taxon>
        <taxon>Pseudomonadota</taxon>
        <taxon>Betaproteobacteria</taxon>
        <taxon>Burkholderiales</taxon>
        <taxon>Comamonadaceae</taxon>
        <taxon>Comamonas</taxon>
    </lineage>
</organism>
<dbReference type="RefSeq" id="WP_369459187.1">
    <property type="nucleotide sequence ID" value="NZ_JBGBDC010000002.1"/>
</dbReference>
<keyword evidence="2" id="KW-1185">Reference proteome</keyword>
<sequence>MHNTLFRCHSLGRIMTEPKTKAEGILSVGAKTYIRSLAQQEIFGIDFEFSSKETQKGIEVEQECIELLNRVRGLALVKNTERRTNTWLSGECDLFDAANRRGHDIKASWSAKTFPGWLKDCMDPIYEWQMRAYMMLWDADEWQVDYCLVNTPDKLIGYEPLPMHIVDHIAEHHRVTSWTIKRDLAKEALIQQRLEAAQEYFRQALTEFDQTHSHHTDMAAVYPQAQAAVAQAMGNAVIADPFAA</sequence>
<comment type="caution">
    <text evidence="1">The sequence shown here is derived from an EMBL/GenBank/DDBJ whole genome shotgun (WGS) entry which is preliminary data.</text>
</comment>
<dbReference type="EMBL" id="JBGBDC010000002">
    <property type="protein sequence ID" value="MEY2250335.1"/>
    <property type="molecule type" value="Genomic_DNA"/>
</dbReference>
<dbReference type="InterPro" id="IPR011604">
    <property type="entry name" value="PDDEXK-like_dom_sf"/>
</dbReference>
<evidence type="ECO:0008006" key="3">
    <source>
        <dbReference type="Google" id="ProtNLM"/>
    </source>
</evidence>
<dbReference type="Gene3D" id="3.90.320.10">
    <property type="match status" value="1"/>
</dbReference>
<reference evidence="1 2" key="1">
    <citation type="journal article" date="2016" name="Int. J. Syst. Evol. Microbiol.">
        <title>Description of Comamonas sediminis sp. nov., isolated from lagoon sediments.</title>
        <authorList>
            <person name="Subhash Y."/>
            <person name="Bang J.J."/>
            <person name="You T.H."/>
            <person name="Lee S.S."/>
        </authorList>
    </citation>
    <scope>NUCLEOTIDE SEQUENCE [LARGE SCALE GENOMIC DNA]</scope>
    <source>
        <strain evidence="1 2">JCM 31169</strain>
    </source>
</reference>
<gene>
    <name evidence="1" type="ORF">AB7A72_04925</name>
</gene>
<accession>A0ABV4B0H8</accession>
<dbReference type="SUPFAM" id="SSF52980">
    <property type="entry name" value="Restriction endonuclease-like"/>
    <property type="match status" value="1"/>
</dbReference>
<evidence type="ECO:0000313" key="2">
    <source>
        <dbReference type="Proteomes" id="UP001562178"/>
    </source>
</evidence>
<protein>
    <recommendedName>
        <fullName evidence="3">YqaJ viral recombinase domain-containing protein</fullName>
    </recommendedName>
</protein>
<dbReference type="Proteomes" id="UP001562178">
    <property type="component" value="Unassembled WGS sequence"/>
</dbReference>